<keyword evidence="1" id="KW-0479">Metal-binding</keyword>
<feature type="compositionally biased region" description="Low complexity" evidence="5">
    <location>
        <begin position="350"/>
        <end position="362"/>
    </location>
</feature>
<feature type="compositionally biased region" description="Low complexity" evidence="5">
    <location>
        <begin position="222"/>
        <end position="234"/>
    </location>
</feature>
<feature type="compositionally biased region" description="Low complexity" evidence="5">
    <location>
        <begin position="322"/>
        <end position="331"/>
    </location>
</feature>
<dbReference type="InterPro" id="IPR051652">
    <property type="entry name" value="MDM2_MDM4_MUL1"/>
</dbReference>
<reference evidence="7 8" key="1">
    <citation type="submission" date="2024-06" db="EMBL/GenBank/DDBJ databases">
        <authorList>
            <person name="Kraege A."/>
            <person name="Thomma B."/>
        </authorList>
    </citation>
    <scope>NUCLEOTIDE SEQUENCE [LARGE SCALE GENOMIC DNA]</scope>
</reference>
<dbReference type="SUPFAM" id="SSF57850">
    <property type="entry name" value="RING/U-box"/>
    <property type="match status" value="1"/>
</dbReference>
<accession>A0ABP1FT75</accession>
<feature type="domain" description="RING-type" evidence="6">
    <location>
        <begin position="438"/>
        <end position="477"/>
    </location>
</feature>
<dbReference type="InterPro" id="IPR001841">
    <property type="entry name" value="Znf_RING"/>
</dbReference>
<dbReference type="Proteomes" id="UP001497392">
    <property type="component" value="Unassembled WGS sequence"/>
</dbReference>
<dbReference type="PANTHER" id="PTHR12183:SF32">
    <property type="entry name" value="MITOCHONDRIAL E3 UBIQUITIN PROTEIN LIGASE 1"/>
    <property type="match status" value="1"/>
</dbReference>
<feature type="compositionally biased region" description="Basic residues" evidence="5">
    <location>
        <begin position="239"/>
        <end position="249"/>
    </location>
</feature>
<evidence type="ECO:0000256" key="1">
    <source>
        <dbReference type="ARBA" id="ARBA00022723"/>
    </source>
</evidence>
<feature type="region of interest" description="Disordered" evidence="5">
    <location>
        <begin position="145"/>
        <end position="174"/>
    </location>
</feature>
<name>A0ABP1FT75_9CHLO</name>
<feature type="compositionally biased region" description="Polar residues" evidence="5">
    <location>
        <begin position="145"/>
        <end position="164"/>
    </location>
</feature>
<keyword evidence="8" id="KW-1185">Reference proteome</keyword>
<dbReference type="PROSITE" id="PS50089">
    <property type="entry name" value="ZF_RING_2"/>
    <property type="match status" value="1"/>
</dbReference>
<gene>
    <name evidence="7" type="primary">g5600</name>
    <name evidence="7" type="ORF">VP750_LOCUS4794</name>
</gene>
<evidence type="ECO:0000256" key="2">
    <source>
        <dbReference type="ARBA" id="ARBA00022771"/>
    </source>
</evidence>
<evidence type="ECO:0000256" key="5">
    <source>
        <dbReference type="SAM" id="MobiDB-lite"/>
    </source>
</evidence>
<evidence type="ECO:0000256" key="4">
    <source>
        <dbReference type="PROSITE-ProRule" id="PRU00175"/>
    </source>
</evidence>
<dbReference type="Pfam" id="PF13920">
    <property type="entry name" value="zf-C3HC4_3"/>
    <property type="match status" value="1"/>
</dbReference>
<dbReference type="PANTHER" id="PTHR12183">
    <property type="entry name" value="MITOCHONDRIAL UBIQUITIN LIGASE ACTIVATOR OF NFKB 1"/>
    <property type="match status" value="1"/>
</dbReference>
<keyword evidence="2 4" id="KW-0863">Zinc-finger</keyword>
<evidence type="ECO:0000313" key="7">
    <source>
        <dbReference type="EMBL" id="CAL5223135.1"/>
    </source>
</evidence>
<comment type="caution">
    <text evidence="7">The sequence shown here is derived from an EMBL/GenBank/DDBJ whole genome shotgun (WGS) entry which is preliminary data.</text>
</comment>
<keyword evidence="3" id="KW-0862">Zinc</keyword>
<protein>
    <submittedName>
        <fullName evidence="7">G5600 protein</fullName>
    </submittedName>
</protein>
<feature type="compositionally biased region" description="Polar residues" evidence="5">
    <location>
        <begin position="376"/>
        <end position="395"/>
    </location>
</feature>
<evidence type="ECO:0000313" key="8">
    <source>
        <dbReference type="Proteomes" id="UP001497392"/>
    </source>
</evidence>
<evidence type="ECO:0000256" key="3">
    <source>
        <dbReference type="ARBA" id="ARBA00022833"/>
    </source>
</evidence>
<dbReference type="Gene3D" id="3.30.40.10">
    <property type="entry name" value="Zinc/RING finger domain, C3HC4 (zinc finger)"/>
    <property type="match status" value="1"/>
</dbReference>
<dbReference type="EMBL" id="CAXHTA020000008">
    <property type="protein sequence ID" value="CAL5223135.1"/>
    <property type="molecule type" value="Genomic_DNA"/>
</dbReference>
<feature type="region of interest" description="Disordered" evidence="5">
    <location>
        <begin position="345"/>
        <end position="411"/>
    </location>
</feature>
<sequence length="488" mass="51883">MHISMCIKGALQAGPNAEIRCLLVVLDRLMSLICADGAQSSQFLRAVHKALPRLLECLLKEHKWPTGSDEDLEWLGQAMRLLRQLLMQHARRARDQGTPLDQHIGKILAFPGLQEVEAELLVAMFKDFWADKTWEPAPLCPTAALPNQASSASPNATPTDSSTGAGKRVSQAKAKVAAESGSSIAKACNLSQHSDNGAADVAADVLGGVSEKAGDCQGDCKPAQSIQEPQSSPSEAEKRKAKKARRRAARAQAAAQTAEVKGMGGEEPALAESRADVSLQERSAETEGAQQPPEAVQSSIDPVLESPKETAHLSEVAASSTSPSLSPQPLQQLHEWASHEQLAQVVPSRAAPAAQAAAPAAQNDGTWQEPPRPQPTLANSMSHRPLQASTDSTSQDGDHAAPQRMLDPPEPEIFSHEHAAHTNEGLSGEDNQQGDYLCVVCMENARKIVFCDCGHLCTCQGCAADIMAAGALCPMCRASIKGTFTVYF</sequence>
<dbReference type="InterPro" id="IPR013083">
    <property type="entry name" value="Znf_RING/FYVE/PHD"/>
</dbReference>
<organism evidence="7 8">
    <name type="scientific">Coccomyxa viridis</name>
    <dbReference type="NCBI Taxonomy" id="1274662"/>
    <lineage>
        <taxon>Eukaryota</taxon>
        <taxon>Viridiplantae</taxon>
        <taxon>Chlorophyta</taxon>
        <taxon>core chlorophytes</taxon>
        <taxon>Trebouxiophyceae</taxon>
        <taxon>Trebouxiophyceae incertae sedis</taxon>
        <taxon>Coccomyxaceae</taxon>
        <taxon>Coccomyxa</taxon>
    </lineage>
</organism>
<proteinExistence type="predicted"/>
<evidence type="ECO:0000259" key="6">
    <source>
        <dbReference type="PROSITE" id="PS50089"/>
    </source>
</evidence>
<feature type="region of interest" description="Disordered" evidence="5">
    <location>
        <begin position="213"/>
        <end position="331"/>
    </location>
</feature>